<organism evidence="1 2">
    <name type="scientific">Cochliobolus sativus</name>
    <name type="common">Common root rot and spot blotch fungus</name>
    <name type="synonym">Bipolaris sorokiniana</name>
    <dbReference type="NCBI Taxonomy" id="45130"/>
    <lineage>
        <taxon>Eukaryota</taxon>
        <taxon>Fungi</taxon>
        <taxon>Dikarya</taxon>
        <taxon>Ascomycota</taxon>
        <taxon>Pezizomycotina</taxon>
        <taxon>Dothideomycetes</taxon>
        <taxon>Pleosporomycetidae</taxon>
        <taxon>Pleosporales</taxon>
        <taxon>Pleosporineae</taxon>
        <taxon>Pleosporaceae</taxon>
        <taxon>Bipolaris</taxon>
    </lineage>
</organism>
<gene>
    <name evidence="1" type="ORF">GGP41_004762</name>
</gene>
<accession>A0A8H6DSG0</accession>
<evidence type="ECO:0000313" key="1">
    <source>
        <dbReference type="EMBL" id="KAF5846766.1"/>
    </source>
</evidence>
<sequence length="112" mass="12504">DDINGPRHRGLEPLTIAKHSRQHVNRVVEASRRDYEKFGCICCSSNYNGKRRTGVPRYERDTDASKTVCKKAKACMCAITNITIAKNEAVPCQTRTGGLGISTLRVVIAWRI</sequence>
<evidence type="ECO:0000313" key="2">
    <source>
        <dbReference type="Proteomes" id="UP000624244"/>
    </source>
</evidence>
<protein>
    <submittedName>
        <fullName evidence="1">Uncharacterized protein</fullName>
    </submittedName>
</protein>
<feature type="non-terminal residue" evidence="1">
    <location>
        <position position="112"/>
    </location>
</feature>
<dbReference type="AlphaFoldDB" id="A0A8H6DSG0"/>
<name>A0A8H6DSG0_COCSA</name>
<comment type="caution">
    <text evidence="1">The sequence shown here is derived from an EMBL/GenBank/DDBJ whole genome shotgun (WGS) entry which is preliminary data.</text>
</comment>
<dbReference type="Proteomes" id="UP000624244">
    <property type="component" value="Unassembled WGS sequence"/>
</dbReference>
<proteinExistence type="predicted"/>
<dbReference type="EMBL" id="WNKQ01000015">
    <property type="protein sequence ID" value="KAF5846766.1"/>
    <property type="molecule type" value="Genomic_DNA"/>
</dbReference>
<reference evidence="1" key="1">
    <citation type="submission" date="2019-11" db="EMBL/GenBank/DDBJ databases">
        <title>Bipolaris sorokiniana Genome sequencing.</title>
        <authorList>
            <person name="Wang H."/>
        </authorList>
    </citation>
    <scope>NUCLEOTIDE SEQUENCE</scope>
</reference>